<gene>
    <name evidence="2" type="ORF">N136_03848</name>
</gene>
<dbReference type="Proteomes" id="UP000016605">
    <property type="component" value="Unassembled WGS sequence"/>
</dbReference>
<evidence type="ECO:0000313" key="3">
    <source>
        <dbReference type="Proteomes" id="UP000016605"/>
    </source>
</evidence>
<evidence type="ECO:0000313" key="2">
    <source>
        <dbReference type="EMBL" id="ERK69818.1"/>
    </source>
</evidence>
<comment type="caution">
    <text evidence="2">The sequence shown here is derived from an EMBL/GenBank/DDBJ whole genome shotgun (WGS) entry which is preliminary data.</text>
</comment>
<feature type="region of interest" description="Disordered" evidence="1">
    <location>
        <begin position="185"/>
        <end position="208"/>
    </location>
</feature>
<sequence length="208" mass="22464">MVEPAGLLICPDDAASVREGVPGFGRDLVDRLRGTGVAHRTAARGVSPTGRTEPRAVEEEGPANDHHRRTRDEETSHEHDLANHAGNLPRTHRAPPAASLESPGAGRIPLTADVIRGRPPATPPYISAHRIHTGRADGTSPSATSSKTCCMRLTREHGCPEREPDSSLVLIHRRRSLFGGHRGDVGMVRDGARRGLQRRVQGTHGRDE</sequence>
<evidence type="ECO:0000256" key="1">
    <source>
        <dbReference type="SAM" id="MobiDB-lite"/>
    </source>
</evidence>
<dbReference type="EMBL" id="AWVQ01000596">
    <property type="protein sequence ID" value="ERK69818.1"/>
    <property type="molecule type" value="Genomic_DNA"/>
</dbReference>
<reference evidence="2 3" key="1">
    <citation type="submission" date="2013-08" db="EMBL/GenBank/DDBJ databases">
        <authorList>
            <person name="Weinstock G."/>
            <person name="Sodergren E."/>
            <person name="Wylie T."/>
            <person name="Fulton L."/>
            <person name="Fulton R."/>
            <person name="Fronick C."/>
            <person name="O'Laughlin M."/>
            <person name="Godfrey J."/>
            <person name="Miner T."/>
            <person name="Herter B."/>
            <person name="Appelbaum E."/>
            <person name="Cordes M."/>
            <person name="Lek S."/>
            <person name="Wollam A."/>
            <person name="Pepin K.H."/>
            <person name="Palsikar V.B."/>
            <person name="Mitreva M."/>
            <person name="Wilson R.K."/>
        </authorList>
    </citation>
    <scope>NUCLEOTIDE SEQUENCE [LARGE SCALE GENOMIC DNA]</scope>
    <source>
        <strain evidence="2 3">ATCC 14665</strain>
    </source>
</reference>
<protein>
    <submittedName>
        <fullName evidence="2">Uncharacterized protein</fullName>
    </submittedName>
</protein>
<accession>U2SX17</accession>
<organism evidence="2 3">
    <name type="scientific">Leifsonia aquatica ATCC 14665</name>
    <dbReference type="NCBI Taxonomy" id="1358026"/>
    <lineage>
        <taxon>Bacteria</taxon>
        <taxon>Bacillati</taxon>
        <taxon>Actinomycetota</taxon>
        <taxon>Actinomycetes</taxon>
        <taxon>Micrococcales</taxon>
        <taxon>Microbacteriaceae</taxon>
        <taxon>Leifsonia</taxon>
    </lineage>
</organism>
<dbReference type="HOGENOM" id="CLU_1319617_0_0_11"/>
<feature type="compositionally biased region" description="Basic and acidic residues" evidence="1">
    <location>
        <begin position="70"/>
        <end position="82"/>
    </location>
</feature>
<name>U2SX17_LEIAQ</name>
<dbReference type="AlphaFoldDB" id="U2SX17"/>
<feature type="region of interest" description="Disordered" evidence="1">
    <location>
        <begin position="36"/>
        <end position="146"/>
    </location>
</feature>
<proteinExistence type="predicted"/>